<keyword evidence="2" id="KW-1185">Reference proteome</keyword>
<sequence length="201" mass="22850">MDNIILEMLTPNVRMAYLLLRYFSIGKDCAIMMSEHVLPLELMMDHARVSKRESFRSYIDDLILQPPVTNVSYASMQEFLTIAAQIVKSNFLNQLFSMNPLDQGTMIKEANNNSLNILDGEINKLKMSLSLLQTRRVVEAQTLNKHESTLINTSKNLLALKTKFHDLKSSADSALAEENVHNEDLEKLKKAVKALKNQLLL</sequence>
<organism evidence="1 2">
    <name type="scientific">Cinchona calisaya</name>
    <dbReference type="NCBI Taxonomy" id="153742"/>
    <lineage>
        <taxon>Eukaryota</taxon>
        <taxon>Viridiplantae</taxon>
        <taxon>Streptophyta</taxon>
        <taxon>Embryophyta</taxon>
        <taxon>Tracheophyta</taxon>
        <taxon>Spermatophyta</taxon>
        <taxon>Magnoliopsida</taxon>
        <taxon>eudicotyledons</taxon>
        <taxon>Gunneridae</taxon>
        <taxon>Pentapetalae</taxon>
        <taxon>asterids</taxon>
        <taxon>lamiids</taxon>
        <taxon>Gentianales</taxon>
        <taxon>Rubiaceae</taxon>
        <taxon>Cinchonoideae</taxon>
        <taxon>Cinchoneae</taxon>
        <taxon>Cinchona</taxon>
    </lineage>
</organism>
<dbReference type="AlphaFoldDB" id="A0ABD2ZKI5"/>
<name>A0ABD2ZKI5_9GENT</name>
<protein>
    <submittedName>
        <fullName evidence="1">Uncharacterized protein</fullName>
    </submittedName>
</protein>
<gene>
    <name evidence="1" type="ORF">ACH5RR_018114</name>
</gene>
<evidence type="ECO:0000313" key="1">
    <source>
        <dbReference type="EMBL" id="KAL3519965.1"/>
    </source>
</evidence>
<reference evidence="1 2" key="1">
    <citation type="submission" date="2024-11" db="EMBL/GenBank/DDBJ databases">
        <title>A near-complete genome assembly of Cinchona calisaya.</title>
        <authorList>
            <person name="Lian D.C."/>
            <person name="Zhao X.W."/>
            <person name="Wei L."/>
        </authorList>
    </citation>
    <scope>NUCLEOTIDE SEQUENCE [LARGE SCALE GENOMIC DNA]</scope>
    <source>
        <tissue evidence="1">Nenye</tissue>
    </source>
</reference>
<proteinExistence type="predicted"/>
<evidence type="ECO:0000313" key="2">
    <source>
        <dbReference type="Proteomes" id="UP001630127"/>
    </source>
</evidence>
<comment type="caution">
    <text evidence="1">The sequence shown here is derived from an EMBL/GenBank/DDBJ whole genome shotgun (WGS) entry which is preliminary data.</text>
</comment>
<accession>A0ABD2ZKI5</accession>
<dbReference type="Proteomes" id="UP001630127">
    <property type="component" value="Unassembled WGS sequence"/>
</dbReference>
<dbReference type="EMBL" id="JBJUIK010000008">
    <property type="protein sequence ID" value="KAL3519965.1"/>
    <property type="molecule type" value="Genomic_DNA"/>
</dbReference>